<dbReference type="GO" id="GO:0004197">
    <property type="term" value="F:cysteine-type endopeptidase activity"/>
    <property type="evidence" value="ECO:0007669"/>
    <property type="project" value="InterPro"/>
</dbReference>
<dbReference type="InterPro" id="IPR011600">
    <property type="entry name" value="Pept_C14_caspase"/>
</dbReference>
<reference evidence="3" key="1">
    <citation type="submission" date="2020-10" db="EMBL/GenBank/DDBJ databases">
        <authorList>
            <person name="Castelo-Branco R."/>
            <person name="Eusebio N."/>
            <person name="Adriana R."/>
            <person name="Vieira A."/>
            <person name="Brugerolle De Fraissinette N."/>
            <person name="Rezende De Castro R."/>
            <person name="Schneider M.P."/>
            <person name="Vasconcelos V."/>
            <person name="Leao P.N."/>
        </authorList>
    </citation>
    <scope>NUCLEOTIDE SEQUENCE</scope>
    <source>
        <strain evidence="3">LEGE 11479</strain>
    </source>
</reference>
<dbReference type="InterPro" id="IPR056506">
    <property type="entry name" value="iHD-CE"/>
</dbReference>
<evidence type="ECO:0000313" key="4">
    <source>
        <dbReference type="Proteomes" id="UP000615026"/>
    </source>
</evidence>
<feature type="domain" description="Caspase family p20" evidence="2">
    <location>
        <begin position="2"/>
        <end position="135"/>
    </location>
</feature>
<proteinExistence type="predicted"/>
<gene>
    <name evidence="3" type="ORF">IQ260_01485</name>
</gene>
<dbReference type="SUPFAM" id="SSF52129">
    <property type="entry name" value="Caspase-like"/>
    <property type="match status" value="1"/>
</dbReference>
<dbReference type="InterPro" id="IPR029030">
    <property type="entry name" value="Caspase-like_dom_sf"/>
</dbReference>
<sequence length="1527" mass="172632">MQKRRALLVGVPEYESSVLEDLPVVRRDLEILHAAVEQSGYSVRTMGTDGIEQTGQNKLLRAFRKELLHAKGLDVLLLYFSGHGIHYEGNDYLLPSDADFDDPAFVQYLITPDAMSDAIDQCDAKTIVFFIDACRHGVKLGTKDIGLTNWSRGEIRKAHHRSYVLVFSCGPGQVSQYVASERGASLFSTALAAVIDVNHPATKLGEVLDMTQRRLAELITENSRRPQDIYRAYESAVGDDITARIICDSAATAKQATIAPWTDAVLQSSLWPETGIHDCCPANALKNEVSRVVGVCWQQWQAAIRAFPDDAWRDERLPIRVLEALEMLVLWSNPAIQLSAAEIALVIAVPFVREAVLASSIVQAAAVAPLSLERVQSASKLRQALEKIHQTQQRFERKAKRLQDQNRLSDKDTVMTWLLHQCLFKTLEVWLPASQGGYLADELLTSLGSAQGQSRLVRETLKPQRLLELAYCMYADLERIDNDERSNALHNRLVVGSYREEQTIREKIVAYLLQLAELLAIDIRKLPEVLVDHIGLADPLTPEQVLQVINQARWNPMGRGRTLTVTCHHPAIDLALTDYVKSLDDVLSHMLRCVADNHGGMAALTGLPAYLQSDGIAAAQQADGAPVYQIPHVKFQLAHDEVRELLMGEQLYGDPMLAIRELYQNALDACRYRQARLQYLEQTGALSAGQEWEGRILFRQGKDENERAYIECEDNGIGMAMTHLSKCFARAGRRFADLPEFIEEQAEWRKCDPPIKLYPNSQFGVGVLSYFMLADEIEVETCRLDRDGNPGQRLQIRVPGSSGLFRVQKLGLGNDAGTRVRLYLNRTHHKGQLISCIETLRKLLWVAEFKTEVKQFGRYEIWLPNQLRHPYYPDSYCLNIGDTDIWWVPESEYEHLRNGCILSDGLWTAEAQPGFIFNLRQDYLPKLTVDRKQIVKWDRSWVRESLMKAIKPLLGWQYLDLNLLWKLERKQPQVALKIVEIISNEEIRIPLMIASTSNLNQLKVPVSQLGCFSPDLYLCYFNYETSIRRTLHFPSPWWLLPYRVILWSQHGLFKVPGNLLDELTKEIPLKNFPQPQPGDGVLLSADLHPERFSMECVDESIPPAHIIHTSHILNESLVAVVKRLQKFVKLGLKIPAIDLQAINKINIEEEDVIVLSRRIREINSFGSDAGKTQWRIPWSETRISAAQIVLAATRLYEPIEKTIRRLQKLRLVGLKVIDVDLEKLTEIKITPEDIIALSKQLDGQEAWTKDFISPVQIAFVADKLNEPIANTLSRFERFVDIGLQLPKVDLDALSQFRATETDVLALSIGGINQKVAWPEDYLPVAQIVQAAWRVGESLSEALERFQRFRPLGLLLPDVEPDAVKNIVIEREDAIAFSEEFQSSYSTIVSTWLTDQVTPAHLITAAVNLNESIADVYQRFQKFTPLGLKLPPVDQTLLQELIDTEDNVVAFSKHLTKELRSSNDLLQGNVHPTRIILAALALNEPLTSTLERFQRFAPVLGLTLPKGPPSAWQICTPESSSDYGQRNQ</sequence>
<dbReference type="Pfam" id="PF00656">
    <property type="entry name" value="Peptidase_C14"/>
    <property type="match status" value="1"/>
</dbReference>
<dbReference type="RefSeq" id="WP_193990176.1">
    <property type="nucleotide sequence ID" value="NZ_JADEXP010000005.1"/>
</dbReference>
<organism evidence="3 4">
    <name type="scientific">Leptolyngbya cf. ectocarpi LEGE 11479</name>
    <dbReference type="NCBI Taxonomy" id="1828722"/>
    <lineage>
        <taxon>Bacteria</taxon>
        <taxon>Bacillati</taxon>
        <taxon>Cyanobacteriota</taxon>
        <taxon>Cyanophyceae</taxon>
        <taxon>Leptolyngbyales</taxon>
        <taxon>Leptolyngbyaceae</taxon>
        <taxon>Leptolyngbya group</taxon>
        <taxon>Leptolyngbya</taxon>
    </lineage>
</organism>
<dbReference type="EMBL" id="JADEXP010000005">
    <property type="protein sequence ID" value="MBE9065318.1"/>
    <property type="molecule type" value="Genomic_DNA"/>
</dbReference>
<accession>A0A928X2H1</accession>
<keyword evidence="1" id="KW-0175">Coiled coil</keyword>
<dbReference type="Gene3D" id="3.30.565.10">
    <property type="entry name" value="Histidine kinase-like ATPase, C-terminal domain"/>
    <property type="match status" value="1"/>
</dbReference>
<protein>
    <submittedName>
        <fullName evidence="3">Caspase family protein</fullName>
    </submittedName>
</protein>
<evidence type="ECO:0000256" key="1">
    <source>
        <dbReference type="SAM" id="Coils"/>
    </source>
</evidence>
<dbReference type="InterPro" id="IPR056507">
    <property type="entry name" value="wHTH-HSP90_Na-assoc"/>
</dbReference>
<dbReference type="SUPFAM" id="SSF55874">
    <property type="entry name" value="ATPase domain of HSP90 chaperone/DNA topoisomerase II/histidine kinase"/>
    <property type="match status" value="1"/>
</dbReference>
<dbReference type="InterPro" id="IPR001309">
    <property type="entry name" value="Pept_C14_p20"/>
</dbReference>
<dbReference type="InterPro" id="IPR052039">
    <property type="entry name" value="Caspase-related_regulators"/>
</dbReference>
<dbReference type="PANTHER" id="PTHR22576">
    <property type="entry name" value="MUCOSA ASSOCIATED LYMPHOID TISSUE LYMPHOMA TRANSLOCATION PROTEIN 1/PARACASPASE"/>
    <property type="match status" value="1"/>
</dbReference>
<evidence type="ECO:0000313" key="3">
    <source>
        <dbReference type="EMBL" id="MBE9065318.1"/>
    </source>
</evidence>
<dbReference type="PROSITE" id="PS50208">
    <property type="entry name" value="CASPASE_P20"/>
    <property type="match status" value="1"/>
</dbReference>
<dbReference type="InterPro" id="IPR036890">
    <property type="entry name" value="HATPase_C_sf"/>
</dbReference>
<dbReference type="GO" id="GO:0006508">
    <property type="term" value="P:proteolysis"/>
    <property type="evidence" value="ECO:0007669"/>
    <property type="project" value="InterPro"/>
</dbReference>
<comment type="caution">
    <text evidence="3">The sequence shown here is derived from an EMBL/GenBank/DDBJ whole genome shotgun (WGS) entry which is preliminary data.</text>
</comment>
<name>A0A928X2H1_LEPEC</name>
<feature type="coiled-coil region" evidence="1">
    <location>
        <begin position="378"/>
        <end position="405"/>
    </location>
</feature>
<dbReference type="Pfam" id="PF24410">
    <property type="entry name" value="wHTH-HSP90_Na-assoc"/>
    <property type="match status" value="1"/>
</dbReference>
<keyword evidence="4" id="KW-1185">Reference proteome</keyword>
<dbReference type="Gene3D" id="3.40.50.1460">
    <property type="match status" value="1"/>
</dbReference>
<dbReference type="PANTHER" id="PTHR22576:SF37">
    <property type="entry name" value="MUCOSA-ASSOCIATED LYMPHOID TISSUE LYMPHOMA TRANSLOCATION PROTEIN 1"/>
    <property type="match status" value="1"/>
</dbReference>
<evidence type="ECO:0000259" key="2">
    <source>
        <dbReference type="PROSITE" id="PS50208"/>
    </source>
</evidence>
<dbReference type="Pfam" id="PF24401">
    <property type="entry name" value="iHD-CE"/>
    <property type="match status" value="1"/>
</dbReference>
<dbReference type="Proteomes" id="UP000615026">
    <property type="component" value="Unassembled WGS sequence"/>
</dbReference>